<protein>
    <submittedName>
        <fullName evidence="1">Uncharacterized protein</fullName>
    </submittedName>
</protein>
<name>A0A484LCE9_9ASTE</name>
<keyword evidence="2" id="KW-1185">Reference proteome</keyword>
<sequence length="119" mass="13226">MSHKIFFCNRTLIKRKIIGNRVHLMKILVNRPIPARILPEFGFKGENMTVTRTRKAGVKIEPRFTSRVDIGDEGLDGVGATTQKSTDNGLTLSKPNQIARVGGAIDRRWGGRECPVNIA</sequence>
<reference evidence="1 2" key="1">
    <citation type="submission" date="2018-04" db="EMBL/GenBank/DDBJ databases">
        <authorList>
            <person name="Vogel A."/>
        </authorList>
    </citation>
    <scope>NUCLEOTIDE SEQUENCE [LARGE SCALE GENOMIC DNA]</scope>
</reference>
<proteinExistence type="predicted"/>
<accession>A0A484LCE9</accession>
<dbReference type="EMBL" id="OOIL02001294">
    <property type="protein sequence ID" value="VFQ74003.1"/>
    <property type="molecule type" value="Genomic_DNA"/>
</dbReference>
<evidence type="ECO:0000313" key="1">
    <source>
        <dbReference type="EMBL" id="VFQ74003.1"/>
    </source>
</evidence>
<dbReference type="Proteomes" id="UP000595140">
    <property type="component" value="Unassembled WGS sequence"/>
</dbReference>
<dbReference type="AlphaFoldDB" id="A0A484LCE9"/>
<gene>
    <name evidence="1" type="ORF">CCAM_LOCUS15779</name>
</gene>
<evidence type="ECO:0000313" key="2">
    <source>
        <dbReference type="Proteomes" id="UP000595140"/>
    </source>
</evidence>
<organism evidence="1 2">
    <name type="scientific">Cuscuta campestris</name>
    <dbReference type="NCBI Taxonomy" id="132261"/>
    <lineage>
        <taxon>Eukaryota</taxon>
        <taxon>Viridiplantae</taxon>
        <taxon>Streptophyta</taxon>
        <taxon>Embryophyta</taxon>
        <taxon>Tracheophyta</taxon>
        <taxon>Spermatophyta</taxon>
        <taxon>Magnoliopsida</taxon>
        <taxon>eudicotyledons</taxon>
        <taxon>Gunneridae</taxon>
        <taxon>Pentapetalae</taxon>
        <taxon>asterids</taxon>
        <taxon>lamiids</taxon>
        <taxon>Solanales</taxon>
        <taxon>Convolvulaceae</taxon>
        <taxon>Cuscuteae</taxon>
        <taxon>Cuscuta</taxon>
        <taxon>Cuscuta subgen. Grammica</taxon>
        <taxon>Cuscuta sect. Cleistogrammica</taxon>
    </lineage>
</organism>